<comment type="similarity">
    <text evidence="1">Belongs to the arsA ATPase family.</text>
</comment>
<reference evidence="3 4" key="1">
    <citation type="journal article" date="2018" name="PLoS ONE">
        <title>The draft genome of Kipferlia bialata reveals reductive genome evolution in fornicate parasites.</title>
        <authorList>
            <person name="Tanifuji G."/>
            <person name="Takabayashi S."/>
            <person name="Kume K."/>
            <person name="Takagi M."/>
            <person name="Nakayama T."/>
            <person name="Kamikawa R."/>
            <person name="Inagaki Y."/>
            <person name="Hashimoto T."/>
        </authorList>
    </citation>
    <scope>NUCLEOTIDE SEQUENCE [LARGE SCALE GENOMIC DNA]</scope>
    <source>
        <strain evidence="3">NY0173</strain>
    </source>
</reference>
<dbReference type="InterPro" id="IPR025723">
    <property type="entry name" value="ArsA/GET3_ATPase-like"/>
</dbReference>
<evidence type="ECO:0000313" key="3">
    <source>
        <dbReference type="EMBL" id="GIQ91173.1"/>
    </source>
</evidence>
<feature type="domain" description="ArsA/GET3 Anion-transporting ATPase-like" evidence="2">
    <location>
        <begin position="20"/>
        <end position="135"/>
    </location>
</feature>
<comment type="caution">
    <text evidence="3">The sequence shown here is derived from an EMBL/GenBank/DDBJ whole genome shotgun (WGS) entry which is preliminary data.</text>
</comment>
<gene>
    <name evidence="3" type="ORF">KIPB_014308</name>
</gene>
<protein>
    <submittedName>
        <fullName evidence="3">Arsenical pump ATPase, ArsA/GET3</fullName>
    </submittedName>
</protein>
<dbReference type="SUPFAM" id="SSF52540">
    <property type="entry name" value="P-loop containing nucleoside triphosphate hydrolases"/>
    <property type="match status" value="1"/>
</dbReference>
<dbReference type="GO" id="GO:0016887">
    <property type="term" value="F:ATP hydrolysis activity"/>
    <property type="evidence" value="ECO:0007669"/>
    <property type="project" value="InterPro"/>
</dbReference>
<dbReference type="GO" id="GO:0043529">
    <property type="term" value="C:GET complex"/>
    <property type="evidence" value="ECO:0007669"/>
    <property type="project" value="TreeGrafter"/>
</dbReference>
<dbReference type="PANTHER" id="PTHR10803:SF3">
    <property type="entry name" value="ATPASE GET3"/>
    <property type="match status" value="1"/>
</dbReference>
<evidence type="ECO:0000259" key="2">
    <source>
        <dbReference type="Pfam" id="PF02374"/>
    </source>
</evidence>
<evidence type="ECO:0000256" key="1">
    <source>
        <dbReference type="ARBA" id="ARBA00011040"/>
    </source>
</evidence>
<name>A0A9K3D8L1_9EUKA</name>
<dbReference type="InterPro" id="IPR027417">
    <property type="entry name" value="P-loop_NTPase"/>
</dbReference>
<accession>A0A9K3D8L1</accession>
<dbReference type="PANTHER" id="PTHR10803">
    <property type="entry name" value="ARSENICAL PUMP-DRIVING ATPASE ARSENITE-TRANSLOCATING ATPASE"/>
    <property type="match status" value="1"/>
</dbReference>
<keyword evidence="4" id="KW-1185">Reference proteome</keyword>
<sequence length="135" mass="14301">MDDFPPLEPTLQNILDAKSLRWIFCGGKGGVGKTTTSCSLSVAIANEDPSRSILLVSTDPAHNLSDAFGQKFTGEPTPVNGVPNLHAMEVDSQKALSGKAAETTQDPDMPQQMNKLFEAASSFFTEGGSIPGMDE</sequence>
<evidence type="ECO:0000313" key="4">
    <source>
        <dbReference type="Proteomes" id="UP000265618"/>
    </source>
</evidence>
<dbReference type="OrthoDB" id="1770at2759"/>
<feature type="non-terminal residue" evidence="3">
    <location>
        <position position="1"/>
    </location>
</feature>
<dbReference type="GO" id="GO:0005524">
    <property type="term" value="F:ATP binding"/>
    <property type="evidence" value="ECO:0007669"/>
    <property type="project" value="InterPro"/>
</dbReference>
<dbReference type="EMBL" id="BDIP01007270">
    <property type="protein sequence ID" value="GIQ91173.1"/>
    <property type="molecule type" value="Genomic_DNA"/>
</dbReference>
<dbReference type="GO" id="GO:0071816">
    <property type="term" value="P:tail-anchored membrane protein insertion into ER membrane"/>
    <property type="evidence" value="ECO:0007669"/>
    <property type="project" value="TreeGrafter"/>
</dbReference>
<dbReference type="Pfam" id="PF02374">
    <property type="entry name" value="ArsA_ATPase"/>
    <property type="match status" value="1"/>
</dbReference>
<proteinExistence type="inferred from homology"/>
<dbReference type="InterPro" id="IPR016300">
    <property type="entry name" value="ATPase_ArsA/GET3"/>
</dbReference>
<dbReference type="Proteomes" id="UP000265618">
    <property type="component" value="Unassembled WGS sequence"/>
</dbReference>
<dbReference type="Gene3D" id="3.40.50.300">
    <property type="entry name" value="P-loop containing nucleotide triphosphate hydrolases"/>
    <property type="match status" value="1"/>
</dbReference>
<dbReference type="AlphaFoldDB" id="A0A9K3D8L1"/>
<organism evidence="3 4">
    <name type="scientific">Kipferlia bialata</name>
    <dbReference type="NCBI Taxonomy" id="797122"/>
    <lineage>
        <taxon>Eukaryota</taxon>
        <taxon>Metamonada</taxon>
        <taxon>Carpediemonas-like organisms</taxon>
        <taxon>Kipferlia</taxon>
    </lineage>
</organism>